<protein>
    <submittedName>
        <fullName evidence="12">Bgt-2103</fullName>
    </submittedName>
</protein>
<dbReference type="GO" id="GO:0005789">
    <property type="term" value="C:endoplasmic reticulum membrane"/>
    <property type="evidence" value="ECO:0007669"/>
    <property type="project" value="UniProtKB-SubCell"/>
</dbReference>
<dbReference type="AlphaFoldDB" id="A0A381LHE3"/>
<evidence type="ECO:0000256" key="11">
    <source>
        <dbReference type="SAM" id="SignalP"/>
    </source>
</evidence>
<organism evidence="12">
    <name type="scientific">Blumeria graminis f. sp. tritici 96224</name>
    <dbReference type="NCBI Taxonomy" id="1268274"/>
    <lineage>
        <taxon>Eukaryota</taxon>
        <taxon>Fungi</taxon>
        <taxon>Dikarya</taxon>
        <taxon>Ascomycota</taxon>
        <taxon>Pezizomycotina</taxon>
        <taxon>Leotiomycetes</taxon>
        <taxon>Erysiphales</taxon>
        <taxon>Erysiphaceae</taxon>
        <taxon>Blumeria</taxon>
    </lineage>
</organism>
<evidence type="ECO:0000256" key="10">
    <source>
        <dbReference type="SAM" id="Phobius"/>
    </source>
</evidence>
<feature type="signal peptide" evidence="11">
    <location>
        <begin position="1"/>
        <end position="22"/>
    </location>
</feature>
<keyword evidence="4" id="KW-0256">Endoplasmic reticulum</keyword>
<name>A0A381LHE3_BLUGR</name>
<dbReference type="EMBL" id="UIGY01000231">
    <property type="protein sequence ID" value="SUZ13329.1"/>
    <property type="molecule type" value="Genomic_DNA"/>
</dbReference>
<gene>
    <name evidence="12" type="ORF">BGT96224V2_LOCUS6480</name>
</gene>
<reference evidence="12" key="1">
    <citation type="submission" date="2018-07" db="EMBL/GenBank/DDBJ databases">
        <authorList>
            <person name="Quirk P.G."/>
            <person name="Krulwich T.A."/>
        </authorList>
    </citation>
    <scope>NUCLEOTIDE SEQUENCE</scope>
    <source>
        <strain evidence="12">96224</strain>
    </source>
</reference>
<dbReference type="PANTHER" id="PTHR12924:SF0">
    <property type="entry name" value="TRANSLOCON-ASSOCIATED PROTEIN SUBUNIT ALPHA"/>
    <property type="match status" value="1"/>
</dbReference>
<evidence type="ECO:0000256" key="2">
    <source>
        <dbReference type="ARBA" id="ARBA00022692"/>
    </source>
</evidence>
<comment type="similarity">
    <text evidence="8">Belongs to the IRC22 family.</text>
</comment>
<dbReference type="PANTHER" id="PTHR12924">
    <property type="entry name" value="TRANSLOCON-ASSOCIATED PROTEIN, ALPHA SUBUNIT"/>
    <property type="match status" value="1"/>
</dbReference>
<feature type="compositionally biased region" description="Basic residues" evidence="9">
    <location>
        <begin position="261"/>
        <end position="277"/>
    </location>
</feature>
<feature type="region of interest" description="Disordered" evidence="9">
    <location>
        <begin position="258"/>
        <end position="277"/>
    </location>
</feature>
<proteinExistence type="inferred from homology"/>
<keyword evidence="3 11" id="KW-0732">Signal</keyword>
<keyword evidence="6 10" id="KW-0472">Membrane</keyword>
<dbReference type="Pfam" id="PF03896">
    <property type="entry name" value="TRAP_alpha"/>
    <property type="match status" value="1"/>
</dbReference>
<dbReference type="OrthoDB" id="1926781at2759"/>
<evidence type="ECO:0000313" key="12">
    <source>
        <dbReference type="EMBL" id="SUZ13329.1"/>
    </source>
</evidence>
<evidence type="ECO:0000256" key="5">
    <source>
        <dbReference type="ARBA" id="ARBA00022989"/>
    </source>
</evidence>
<evidence type="ECO:0000256" key="6">
    <source>
        <dbReference type="ARBA" id="ARBA00023136"/>
    </source>
</evidence>
<sequence length="277" mass="30624">MAFSRFLIKTVLALCIACTATGTSTVLDQSQTPQAEFDLSVSITTSFPSSELFGVQIFNGLKTVALLDLMNNEADKITLKMVKGSLSNIQRDLKVSKAGTDISRNLTSARYDVAIPAGQNQSIPFTFTTDLLPQDFNLSLIAIVINDEGKEYQVPAYNGTVSVVDPATSILDPKVMFLNLFFTIFSGLILYWVYKHWIEHLIPVTKRGGKGMDRFKRSTQAPKAEAISEKLLSTISNAKSVDLPNTSAWKSYDESWIPDHHIKKPTPKRSKNGLSKK</sequence>
<feature type="chain" id="PRO_5017070118" evidence="11">
    <location>
        <begin position="23"/>
        <end position="277"/>
    </location>
</feature>
<keyword evidence="2 10" id="KW-0812">Transmembrane</keyword>
<keyword evidence="5 10" id="KW-1133">Transmembrane helix</keyword>
<comment type="subcellular location">
    <subcellularLocation>
        <location evidence="1">Endoplasmic reticulum membrane</location>
        <topology evidence="1">Single-pass type I membrane protein</topology>
    </subcellularLocation>
</comment>
<evidence type="ECO:0000256" key="4">
    <source>
        <dbReference type="ARBA" id="ARBA00022824"/>
    </source>
</evidence>
<evidence type="ECO:0000256" key="3">
    <source>
        <dbReference type="ARBA" id="ARBA00022729"/>
    </source>
</evidence>
<evidence type="ECO:0000256" key="1">
    <source>
        <dbReference type="ARBA" id="ARBA00004115"/>
    </source>
</evidence>
<evidence type="ECO:0000256" key="9">
    <source>
        <dbReference type="SAM" id="MobiDB-lite"/>
    </source>
</evidence>
<feature type="transmembrane region" description="Helical" evidence="10">
    <location>
        <begin position="175"/>
        <end position="194"/>
    </location>
</feature>
<evidence type="ECO:0000256" key="8">
    <source>
        <dbReference type="ARBA" id="ARBA00038311"/>
    </source>
</evidence>
<comment type="function">
    <text evidence="7">Is probably involved in a pathway contributing to genomic integrity.</text>
</comment>
<accession>A0A381LHE3</accession>
<dbReference type="InterPro" id="IPR005595">
    <property type="entry name" value="TRAP_alpha"/>
</dbReference>
<evidence type="ECO:0000256" key="7">
    <source>
        <dbReference type="ARBA" id="ARBA00037565"/>
    </source>
</evidence>